<dbReference type="InterPro" id="IPR001331">
    <property type="entry name" value="GDS_CDC24_CS"/>
</dbReference>
<feature type="domain" description="Calponin-homology (CH)" evidence="16">
    <location>
        <begin position="4"/>
        <end position="123"/>
    </location>
</feature>
<proteinExistence type="predicted"/>
<dbReference type="PRINTS" id="PR00401">
    <property type="entry name" value="SH2DOMAIN"/>
</dbReference>
<evidence type="ECO:0000256" key="10">
    <source>
        <dbReference type="PROSITE-ProRule" id="PRU00192"/>
    </source>
</evidence>
<dbReference type="InterPro" id="IPR000219">
    <property type="entry name" value="DH_dom"/>
</dbReference>
<dbReference type="GO" id="GO:0007166">
    <property type="term" value="P:cell surface receptor signaling pathway"/>
    <property type="evidence" value="ECO:0007669"/>
    <property type="project" value="UniProtKB-ARBA"/>
</dbReference>
<dbReference type="PROSITE" id="PS50010">
    <property type="entry name" value="DH_2"/>
    <property type="match status" value="1"/>
</dbReference>
<dbReference type="GO" id="GO:0008270">
    <property type="term" value="F:zinc ion binding"/>
    <property type="evidence" value="ECO:0007669"/>
    <property type="project" value="UniProtKB-KW"/>
</dbReference>
<evidence type="ECO:0000313" key="19">
    <source>
        <dbReference type="RefSeq" id="XP_055898517.1"/>
    </source>
</evidence>
<dbReference type="Gene3D" id="1.20.900.10">
    <property type="entry name" value="Dbl homology (DH) domain"/>
    <property type="match status" value="1"/>
</dbReference>
<evidence type="ECO:0000259" key="13">
    <source>
        <dbReference type="PROSITE" id="PS50002"/>
    </source>
</evidence>
<dbReference type="GO" id="GO:0035556">
    <property type="term" value="P:intracellular signal transduction"/>
    <property type="evidence" value="ECO:0007669"/>
    <property type="project" value="InterPro"/>
</dbReference>
<dbReference type="InterPro" id="IPR000980">
    <property type="entry name" value="SH2"/>
</dbReference>
<dbReference type="OMA" id="LELACIH"/>
<evidence type="ECO:0000259" key="15">
    <source>
        <dbReference type="PROSITE" id="PS50010"/>
    </source>
</evidence>
<evidence type="ECO:0000256" key="8">
    <source>
        <dbReference type="ARBA" id="ARBA00022999"/>
    </source>
</evidence>
<keyword evidence="6" id="KW-0863">Zinc-finger</keyword>
<protein>
    <submittedName>
        <fullName evidence="19">Guanine nucleotide exchange factor VAV3-like isoform X1</fullName>
    </submittedName>
</protein>
<dbReference type="OrthoDB" id="5340910at2759"/>
<dbReference type="Gene3D" id="2.30.29.30">
    <property type="entry name" value="Pleckstrin-homology domain (PH domain)/Phosphotyrosine-binding domain (PTB)"/>
    <property type="match status" value="1"/>
</dbReference>
<reference evidence="19" key="1">
    <citation type="submission" date="2025-08" db="UniProtKB">
        <authorList>
            <consortium name="RefSeq"/>
        </authorList>
    </citation>
    <scope>IDENTIFICATION</scope>
</reference>
<dbReference type="PROSITE" id="PS50003">
    <property type="entry name" value="PH_DOMAIN"/>
    <property type="match status" value="1"/>
</dbReference>
<evidence type="ECO:0000256" key="1">
    <source>
        <dbReference type="ARBA" id="ARBA00022443"/>
    </source>
</evidence>
<dbReference type="PROSITE" id="PS50081">
    <property type="entry name" value="ZF_DAG_PE_2"/>
    <property type="match status" value="1"/>
</dbReference>
<feature type="domain" description="SH3" evidence="13">
    <location>
        <begin position="847"/>
        <end position="910"/>
    </location>
</feature>
<dbReference type="Pfam" id="PF22697">
    <property type="entry name" value="SOS1_NGEF_PH"/>
    <property type="match status" value="1"/>
</dbReference>
<evidence type="ECO:0000259" key="12">
    <source>
        <dbReference type="PROSITE" id="PS50001"/>
    </source>
</evidence>
<dbReference type="InterPro" id="IPR002219">
    <property type="entry name" value="PKC_DAG/PE"/>
</dbReference>
<dbReference type="GO" id="GO:0005085">
    <property type="term" value="F:guanyl-nucleotide exchange factor activity"/>
    <property type="evidence" value="ECO:0007669"/>
    <property type="project" value="UniProtKB-KW"/>
</dbReference>
<dbReference type="Pfam" id="PF00018">
    <property type="entry name" value="SH3_1"/>
    <property type="match status" value="2"/>
</dbReference>
<keyword evidence="5" id="KW-0677">Repeat</keyword>
<dbReference type="SUPFAM" id="SSF55550">
    <property type="entry name" value="SH2 domain"/>
    <property type="match status" value="1"/>
</dbReference>
<accession>A0A9W3BGG0</accession>
<dbReference type="InterPro" id="IPR001452">
    <property type="entry name" value="SH3_domain"/>
</dbReference>
<feature type="domain" description="DH" evidence="15">
    <location>
        <begin position="223"/>
        <end position="401"/>
    </location>
</feature>
<evidence type="ECO:0000256" key="3">
    <source>
        <dbReference type="ARBA" id="ARBA00022658"/>
    </source>
</evidence>
<feature type="domain" description="PH" evidence="14">
    <location>
        <begin position="434"/>
        <end position="559"/>
    </location>
</feature>
<dbReference type="SUPFAM" id="SSF50044">
    <property type="entry name" value="SH3-domain"/>
    <property type="match status" value="2"/>
</dbReference>
<evidence type="ECO:0000259" key="14">
    <source>
        <dbReference type="PROSITE" id="PS50003"/>
    </source>
</evidence>
<dbReference type="PROSITE" id="PS50002">
    <property type="entry name" value="SH3"/>
    <property type="match status" value="2"/>
</dbReference>
<dbReference type="Pfam" id="PF00307">
    <property type="entry name" value="CH"/>
    <property type="match status" value="1"/>
</dbReference>
<evidence type="ECO:0000259" key="16">
    <source>
        <dbReference type="PROSITE" id="PS50021"/>
    </source>
</evidence>
<dbReference type="InterPro" id="IPR036860">
    <property type="entry name" value="SH2_dom_sf"/>
</dbReference>
<dbReference type="InterPro" id="IPR001849">
    <property type="entry name" value="PH_domain"/>
</dbReference>
<feature type="domain" description="SH3" evidence="13">
    <location>
        <begin position="625"/>
        <end position="691"/>
    </location>
</feature>
<dbReference type="Gene3D" id="2.30.30.40">
    <property type="entry name" value="SH3 Domains"/>
    <property type="match status" value="2"/>
</dbReference>
<evidence type="ECO:0000313" key="18">
    <source>
        <dbReference type="Proteomes" id="UP001165740"/>
    </source>
</evidence>
<feature type="compositionally biased region" description="Polar residues" evidence="11">
    <location>
        <begin position="697"/>
        <end position="711"/>
    </location>
</feature>
<name>A0A9W3BGG0_BIOGL</name>
<organism evidence="18 19">
    <name type="scientific">Biomphalaria glabrata</name>
    <name type="common">Bloodfluke planorb</name>
    <name type="synonym">Freshwater snail</name>
    <dbReference type="NCBI Taxonomy" id="6526"/>
    <lineage>
        <taxon>Eukaryota</taxon>
        <taxon>Metazoa</taxon>
        <taxon>Spiralia</taxon>
        <taxon>Lophotrochozoa</taxon>
        <taxon>Mollusca</taxon>
        <taxon>Gastropoda</taxon>
        <taxon>Heterobranchia</taxon>
        <taxon>Euthyneura</taxon>
        <taxon>Panpulmonata</taxon>
        <taxon>Hygrophila</taxon>
        <taxon>Lymnaeoidea</taxon>
        <taxon>Planorbidae</taxon>
        <taxon>Biomphalaria</taxon>
    </lineage>
</organism>
<keyword evidence="8 9" id="KW-0727">SH2 domain</keyword>
<evidence type="ECO:0000256" key="4">
    <source>
        <dbReference type="ARBA" id="ARBA00022723"/>
    </source>
</evidence>
<dbReference type="PRINTS" id="PR00888">
    <property type="entry name" value="SM22CALPONIN"/>
</dbReference>
<dbReference type="PROSITE" id="PS00741">
    <property type="entry name" value="DH_1"/>
    <property type="match status" value="1"/>
</dbReference>
<dbReference type="CDD" id="cd01223">
    <property type="entry name" value="PH_Vav"/>
    <property type="match status" value="1"/>
</dbReference>
<dbReference type="RefSeq" id="XP_055898517.1">
    <property type="nucleotide sequence ID" value="XM_056042542.1"/>
</dbReference>
<dbReference type="PROSITE" id="PS50021">
    <property type="entry name" value="CH"/>
    <property type="match status" value="1"/>
</dbReference>
<dbReference type="InterPro" id="IPR035899">
    <property type="entry name" value="DBL_dom_sf"/>
</dbReference>
<dbReference type="GO" id="GO:0016477">
    <property type="term" value="P:cell migration"/>
    <property type="evidence" value="ECO:0007669"/>
    <property type="project" value="TreeGrafter"/>
</dbReference>
<evidence type="ECO:0000259" key="17">
    <source>
        <dbReference type="PROSITE" id="PS50081"/>
    </source>
</evidence>
<keyword evidence="2" id="KW-0597">Phosphoprotein</keyword>
<dbReference type="Gene3D" id="3.30.505.10">
    <property type="entry name" value="SH2 domain"/>
    <property type="match status" value="1"/>
</dbReference>
<dbReference type="SUPFAM" id="SSF48065">
    <property type="entry name" value="DBL homology domain (DH-domain)"/>
    <property type="match status" value="1"/>
</dbReference>
<feature type="region of interest" description="Disordered" evidence="11">
    <location>
        <begin position="697"/>
        <end position="733"/>
    </location>
</feature>
<evidence type="ECO:0000256" key="9">
    <source>
        <dbReference type="PROSITE-ProRule" id="PRU00191"/>
    </source>
</evidence>
<keyword evidence="3" id="KW-0344">Guanine-nucleotide releasing factor</keyword>
<dbReference type="InterPro" id="IPR055251">
    <property type="entry name" value="SOS1_NGEF_PH"/>
</dbReference>
<dbReference type="SMART" id="SM00233">
    <property type="entry name" value="PH"/>
    <property type="match status" value="1"/>
</dbReference>
<dbReference type="SMART" id="SM00033">
    <property type="entry name" value="CH"/>
    <property type="match status" value="1"/>
</dbReference>
<dbReference type="PANTHER" id="PTHR45818">
    <property type="entry name" value="PROTEIN VAV"/>
    <property type="match status" value="1"/>
</dbReference>
<dbReference type="InterPro" id="IPR036872">
    <property type="entry name" value="CH_dom_sf"/>
</dbReference>
<evidence type="ECO:0000256" key="11">
    <source>
        <dbReference type="SAM" id="MobiDB-lite"/>
    </source>
</evidence>
<dbReference type="SMART" id="SM00252">
    <property type="entry name" value="SH2"/>
    <property type="match status" value="1"/>
</dbReference>
<evidence type="ECO:0000256" key="6">
    <source>
        <dbReference type="ARBA" id="ARBA00022771"/>
    </source>
</evidence>
<dbReference type="GO" id="GO:0005737">
    <property type="term" value="C:cytoplasm"/>
    <property type="evidence" value="ECO:0007669"/>
    <property type="project" value="TreeGrafter"/>
</dbReference>
<dbReference type="PROSITE" id="PS50001">
    <property type="entry name" value="SH2"/>
    <property type="match status" value="1"/>
</dbReference>
<keyword evidence="4" id="KW-0479">Metal-binding</keyword>
<keyword evidence="7" id="KW-0862">Zinc</keyword>
<dbReference type="PANTHER" id="PTHR45818:SF3">
    <property type="entry name" value="PROTEIN VAV"/>
    <property type="match status" value="1"/>
</dbReference>
<feature type="domain" description="SH2" evidence="12">
    <location>
        <begin position="742"/>
        <end position="839"/>
    </location>
</feature>
<dbReference type="Pfam" id="PF00130">
    <property type="entry name" value="C1_1"/>
    <property type="match status" value="1"/>
</dbReference>
<evidence type="ECO:0000256" key="2">
    <source>
        <dbReference type="ARBA" id="ARBA00022553"/>
    </source>
</evidence>
<dbReference type="Gene3D" id="3.30.60.20">
    <property type="match status" value="1"/>
</dbReference>
<dbReference type="InterPro" id="IPR037832">
    <property type="entry name" value="PH_Vav"/>
</dbReference>
<keyword evidence="18" id="KW-1185">Reference proteome</keyword>
<dbReference type="Proteomes" id="UP001165740">
    <property type="component" value="Chromosome 9"/>
</dbReference>
<dbReference type="CDD" id="cd20810">
    <property type="entry name" value="C1_VAV"/>
    <property type="match status" value="1"/>
</dbReference>
<dbReference type="InterPro" id="IPR011993">
    <property type="entry name" value="PH-like_dom_sf"/>
</dbReference>
<evidence type="ECO:0000256" key="5">
    <source>
        <dbReference type="ARBA" id="ARBA00022737"/>
    </source>
</evidence>
<sequence length="912" mass="104650">MMAADEWRNCVDWLVRCQILPPDHKATKHDATAFDLAQALRDGVLLCHLLNTLQPGCLDMKDFSSRPQMSQFLCMKNIRTFLQTCSTVFGLNPHDLFKPNDLFDVKDFKKVLDTLSQLSKSELAQRKFWGFLNHCEPHRQPDGYYNELEMYAVGFPPDSKHEDTDEDGDIYGNLHDLAIVNDLEDQEEIYDTVYQEDDDKIYDDLLKHRKSSASQPFGEPITKRDHCIKELMETEKNYNTALNMIIDHFIKPLYNVLPSADREIIFAHIQKLSEVHGELYEKLLKAIIASPPRLAEVFIQFKTKLLIYGDYCSNLPKAQEKIDKICENEQLRLKVQECERRANEGKFRLRDLLHVPMQRVLKYHLLMRELIKNTDKSSIEREGLERALEAMQDLSLYVNEVKRDHESLILIEDIQNSINDLKMPPNTTLKDYGRFQKDGELKVLSHSDTRQRNRLDASGHTEKRHIFLFDKVMLMCKAKMVDKFLWGDTYSFKDAIVLGEFRIDDSPSIPEKKNEKNVQRPWSFPFIMVKQDKANAFTFFAKTADARDKWKEAVNMALDNSNPSAGRNYIMQTFDTPRECDVCGKLLRGIFYQGYICSDTKKVVHKECIGKSTQPPQRPPRTVPIIAVKAVVETAYRGQPPPPGNFRPALYLSKNEEIDIISKPDSTWWKGKSSMGEEGYFLSNCVKEKRALKLTGQASGSSFNQNGGSLKSTRESPQEQDSGCVPALPKKREPKGFPSQLWYVGEMERQGAQQALDPLPDGTFLIRVTNNPARAGELSLSIKYANAVRHIKVNRTHDGQFYLAELRYFGSVQELVEFYQSTELADSFPDVCTTLKYPYKRVASGPKVLGYAVAIYDYAATSTSQVTLQVNDRIAILSKTGQDKGWWKGENLRTNRIGYFPLAYVQDEEEQT</sequence>
<dbReference type="InterPro" id="IPR036028">
    <property type="entry name" value="SH3-like_dom_sf"/>
</dbReference>
<dbReference type="SUPFAM" id="SSF47576">
    <property type="entry name" value="Calponin-homology domain, CH-domain"/>
    <property type="match status" value="1"/>
</dbReference>
<dbReference type="AlphaFoldDB" id="A0A9W3BGG0"/>
<dbReference type="GeneID" id="106054148"/>
<dbReference type="InterPro" id="IPR003096">
    <property type="entry name" value="SM22_calponin"/>
</dbReference>
<dbReference type="CDD" id="cd21201">
    <property type="entry name" value="CH_VAV"/>
    <property type="match status" value="1"/>
</dbReference>
<evidence type="ECO:0000256" key="7">
    <source>
        <dbReference type="ARBA" id="ARBA00022833"/>
    </source>
</evidence>
<dbReference type="SMART" id="SM00325">
    <property type="entry name" value="RhoGEF"/>
    <property type="match status" value="1"/>
</dbReference>
<dbReference type="Gene3D" id="1.10.418.10">
    <property type="entry name" value="Calponin-like domain"/>
    <property type="match status" value="1"/>
</dbReference>
<dbReference type="CDD" id="cd00174">
    <property type="entry name" value="SH3"/>
    <property type="match status" value="1"/>
</dbReference>
<dbReference type="CDD" id="cd00160">
    <property type="entry name" value="RhoGEF"/>
    <property type="match status" value="1"/>
</dbReference>
<dbReference type="Pfam" id="PF00621">
    <property type="entry name" value="RhoGEF"/>
    <property type="match status" value="1"/>
</dbReference>
<dbReference type="SMART" id="SM00326">
    <property type="entry name" value="SH3"/>
    <property type="match status" value="2"/>
</dbReference>
<dbReference type="InterPro" id="IPR001715">
    <property type="entry name" value="CH_dom"/>
</dbReference>
<feature type="domain" description="Phorbol-ester/DAG-type" evidence="17">
    <location>
        <begin position="566"/>
        <end position="616"/>
    </location>
</feature>
<keyword evidence="1 10" id="KW-0728">SH3 domain</keyword>
<dbReference type="SUPFAM" id="SSF50729">
    <property type="entry name" value="PH domain-like"/>
    <property type="match status" value="1"/>
</dbReference>
<gene>
    <name evidence="19" type="primary">LOC106054148</name>
</gene>
<dbReference type="Pfam" id="PF00017">
    <property type="entry name" value="SH2"/>
    <property type="match status" value="1"/>
</dbReference>